<evidence type="ECO:0000256" key="1">
    <source>
        <dbReference type="SAM" id="MobiDB-lite"/>
    </source>
</evidence>
<proteinExistence type="predicted"/>
<keyword evidence="4" id="KW-1185">Reference proteome</keyword>
<evidence type="ECO:0000259" key="2">
    <source>
        <dbReference type="PROSITE" id="PS50017"/>
    </source>
</evidence>
<dbReference type="PROSITE" id="PS50017">
    <property type="entry name" value="DEATH_DOMAIN"/>
    <property type="match status" value="1"/>
</dbReference>
<feature type="region of interest" description="Disordered" evidence="1">
    <location>
        <begin position="248"/>
        <end position="309"/>
    </location>
</feature>
<evidence type="ECO:0000313" key="3">
    <source>
        <dbReference type="EMBL" id="CAI8054042.1"/>
    </source>
</evidence>
<dbReference type="Gene3D" id="1.10.533.10">
    <property type="entry name" value="Death Domain, Fas"/>
    <property type="match status" value="1"/>
</dbReference>
<sequence length="1291" mass="142721">MGVEERKKFLSIETPLSPTSSASTTAPTATSPTTPTTVPTNAPTTAPGPVSSEASRSPGRSTTTTPVSECSTGSSTTASVPSPSLSSPPVSSTTTNTPISQPFSTSPTTSSVSTSPPASSTTTTDNTKHNTVAEAERVVSVPESSSTHPVTIERDMLQSEGTFKQKNMVVVITGLMEAGKTTLLRQLFGEALPEKYTSTGVTNQPWRGLTPYMMDANENKFKLLKNYEAIFERVAKVEINPSNEEVVQTAKKENVPSIQQKKKEEKVDKTAQPARRKVHANSTELPKDGDGEEARHEYVSPESTKPPVAEEISCEGMGQVVTKNPVNKETPLSSKEVAEKVRKEYNEIVHMIDTGGQPECLEIMPFLIHNAHLILLVVDLSVSLDKCTILTFHNDDRPLKKKPLITCNRDLIQQLAQTLVAAQGEGNNANQSIFVVATHKDKVKDEEKLTTLNKLVNEILPGNSLCTKATDESVFDINLLDPDECTLNKICDTITREMKEMKGLDVPLSYLMFKTEAMVHMNELKRTVNVLKLEECFDLGRRLKMSDDAVKNALKYFNKNNIMLFFEEIGQGLVIRDQNTLIDFVNTVILFFCHDAANWEQSQIILKANERVSLSKGLITEAILKRMQDIFVPGIFEACHAIKVFENLTIIAKISENDYIMMCLLPRLSVKEFESRKLVFTTSRPVKPLRLDFGIGDPPQWQQYCSPSGCFGSTIACLITNFSWRICTDDLYDEAPVCLYHDMAILCPKELSLEVTLVNKTKYFEVYVGVDPENRDEYKKLPAIRSDIKEAVGKVLKTMKVNLSVAEGFECDYCDKTQYFKTNNYARCKCGSKRELSRWIEAEPAYPAEAQNQGGELVCMRQFKRLKTDNGDVRIVEKSAELYKDIGTKLLTAELVDSISEVANEDPKKAIRLIYRIWIRTDKGHSWRTLTQCFNDVGLKSLARDLEKHFGLPSPSETTLSPTSSAPTTARTATSTTTPTTVPTTTSTTTPTTVPTDAPTTTVPPAPGPVLGDLITLSTSKRDIRILKESAVKFKDIGTFLLSDDTGARVITIANTAHGDQVETVRTIYIEWMREVEDHSWKKLIKCFRDVQLNSLARDLEVHFGLTSPSDNAAESATPSLSSSSSAVPPTSQPCLSVSAAPASSTTATTTTNTPVSESSTVSTTTASVPSPSLSSPPVSSTTTNTTTNTPAINEKKKEDDVISDRDLAVIARHYLKDWEKLRPFLRLSRAQKKEIARSYSRDYELQKQECLEVWKEEMGREATYQALISAAEEAGDQQLPDNIRDMLEKT</sequence>
<organism evidence="3 4">
    <name type="scientific">Geodia barretti</name>
    <name type="common">Barrett's horny sponge</name>
    <dbReference type="NCBI Taxonomy" id="519541"/>
    <lineage>
        <taxon>Eukaryota</taxon>
        <taxon>Metazoa</taxon>
        <taxon>Porifera</taxon>
        <taxon>Demospongiae</taxon>
        <taxon>Heteroscleromorpha</taxon>
        <taxon>Tetractinellida</taxon>
        <taxon>Astrophorina</taxon>
        <taxon>Geodiidae</taxon>
        <taxon>Geodia</taxon>
    </lineage>
</organism>
<name>A0AA35XK61_GEOBA</name>
<dbReference type="CDD" id="cd01670">
    <property type="entry name" value="Death"/>
    <property type="match status" value="1"/>
</dbReference>
<feature type="compositionally biased region" description="Low complexity" evidence="1">
    <location>
        <begin position="1113"/>
        <end position="1192"/>
    </location>
</feature>
<dbReference type="SUPFAM" id="SSF47986">
    <property type="entry name" value="DEATH domain"/>
    <property type="match status" value="1"/>
</dbReference>
<feature type="compositionally biased region" description="Low complexity" evidence="1">
    <location>
        <begin position="55"/>
        <end position="124"/>
    </location>
</feature>
<feature type="compositionally biased region" description="Basic and acidic residues" evidence="1">
    <location>
        <begin position="285"/>
        <end position="299"/>
    </location>
</feature>
<dbReference type="InterPro" id="IPR000488">
    <property type="entry name" value="Death_dom"/>
</dbReference>
<feature type="compositionally biased region" description="Low complexity" evidence="1">
    <location>
        <begin position="953"/>
        <end position="1001"/>
    </location>
</feature>
<dbReference type="CDD" id="cd00882">
    <property type="entry name" value="Ras_like_GTPase"/>
    <property type="match status" value="1"/>
</dbReference>
<evidence type="ECO:0000313" key="4">
    <source>
        <dbReference type="Proteomes" id="UP001174909"/>
    </source>
</evidence>
<feature type="region of interest" description="Disordered" evidence="1">
    <location>
        <begin position="950"/>
        <end position="1007"/>
    </location>
</feature>
<feature type="region of interest" description="Disordered" evidence="1">
    <location>
        <begin position="1108"/>
        <end position="1199"/>
    </location>
</feature>
<feature type="region of interest" description="Disordered" evidence="1">
    <location>
        <begin position="1"/>
        <end position="149"/>
    </location>
</feature>
<gene>
    <name evidence="3" type="ORF">GBAR_LOCUS29538</name>
</gene>
<protein>
    <recommendedName>
        <fullName evidence="2">Death domain-containing protein</fullName>
    </recommendedName>
</protein>
<dbReference type="InterPro" id="IPR027417">
    <property type="entry name" value="P-loop_NTPase"/>
</dbReference>
<comment type="caution">
    <text evidence="3">The sequence shown here is derived from an EMBL/GenBank/DDBJ whole genome shotgun (WGS) entry which is preliminary data.</text>
</comment>
<feature type="domain" description="Death" evidence="2">
    <location>
        <begin position="1204"/>
        <end position="1288"/>
    </location>
</feature>
<accession>A0AA35XK61</accession>
<dbReference type="InterPro" id="IPR011029">
    <property type="entry name" value="DEATH-like_dom_sf"/>
</dbReference>
<dbReference type="SUPFAM" id="SSF52540">
    <property type="entry name" value="P-loop containing nucleoside triphosphate hydrolases"/>
    <property type="match status" value="1"/>
</dbReference>
<reference evidence="3" key="1">
    <citation type="submission" date="2023-03" db="EMBL/GenBank/DDBJ databases">
        <authorList>
            <person name="Steffen K."/>
            <person name="Cardenas P."/>
        </authorList>
    </citation>
    <scope>NUCLEOTIDE SEQUENCE</scope>
</reference>
<feature type="compositionally biased region" description="Low complexity" evidence="1">
    <location>
        <begin position="14"/>
        <end position="47"/>
    </location>
</feature>
<feature type="compositionally biased region" description="Basic and acidic residues" evidence="1">
    <location>
        <begin position="1"/>
        <end position="10"/>
    </location>
</feature>
<dbReference type="GO" id="GO:0007165">
    <property type="term" value="P:signal transduction"/>
    <property type="evidence" value="ECO:0007669"/>
    <property type="project" value="InterPro"/>
</dbReference>
<dbReference type="EMBL" id="CASHTH010004136">
    <property type="protein sequence ID" value="CAI8054042.1"/>
    <property type="molecule type" value="Genomic_DNA"/>
</dbReference>
<dbReference type="Gene3D" id="3.40.50.300">
    <property type="entry name" value="P-loop containing nucleotide triphosphate hydrolases"/>
    <property type="match status" value="1"/>
</dbReference>
<dbReference type="Pfam" id="PF00531">
    <property type="entry name" value="Death"/>
    <property type="match status" value="1"/>
</dbReference>
<dbReference type="Proteomes" id="UP001174909">
    <property type="component" value="Unassembled WGS sequence"/>
</dbReference>